<dbReference type="AlphaFoldDB" id="A0AAE3DHV1"/>
<dbReference type="GO" id="GO:0015833">
    <property type="term" value="P:peptide transport"/>
    <property type="evidence" value="ECO:0007669"/>
    <property type="project" value="TreeGrafter"/>
</dbReference>
<protein>
    <submittedName>
        <fullName evidence="8">ABC transporter substrate-binding protein</fullName>
    </submittedName>
</protein>
<evidence type="ECO:0000256" key="3">
    <source>
        <dbReference type="ARBA" id="ARBA00022448"/>
    </source>
</evidence>
<dbReference type="PANTHER" id="PTHR30290:SF9">
    <property type="entry name" value="OLIGOPEPTIDE-BINDING PROTEIN APPA"/>
    <property type="match status" value="1"/>
</dbReference>
<accession>A0AAE3DHV1</accession>
<dbReference type="GO" id="GO:0042597">
    <property type="term" value="C:periplasmic space"/>
    <property type="evidence" value="ECO:0007669"/>
    <property type="project" value="UniProtKB-ARBA"/>
</dbReference>
<evidence type="ECO:0000313" key="8">
    <source>
        <dbReference type="EMBL" id="MCC2135917.1"/>
    </source>
</evidence>
<reference evidence="8" key="1">
    <citation type="submission" date="2021-10" db="EMBL/GenBank/DDBJ databases">
        <title>Anaerobic single-cell dispensing facilitates the cultivation of human gut bacteria.</title>
        <authorList>
            <person name="Afrizal A."/>
        </authorList>
    </citation>
    <scope>NUCLEOTIDE SEQUENCE</scope>
    <source>
        <strain evidence="8">CLA-AA-H250</strain>
    </source>
</reference>
<feature type="domain" description="Solute-binding protein family 5" evidence="7">
    <location>
        <begin position="123"/>
        <end position="552"/>
    </location>
</feature>
<organism evidence="8 9">
    <name type="scientific">Hominenteromicrobium mulieris</name>
    <dbReference type="NCBI Taxonomy" id="2885357"/>
    <lineage>
        <taxon>Bacteria</taxon>
        <taxon>Bacillati</taxon>
        <taxon>Bacillota</taxon>
        <taxon>Clostridia</taxon>
        <taxon>Eubacteriales</taxon>
        <taxon>Oscillospiraceae</taxon>
        <taxon>Hominenteromicrobium</taxon>
    </lineage>
</organism>
<dbReference type="InterPro" id="IPR000914">
    <property type="entry name" value="SBP_5_dom"/>
</dbReference>
<evidence type="ECO:0000313" key="9">
    <source>
        <dbReference type="Proteomes" id="UP001199424"/>
    </source>
</evidence>
<dbReference type="RefSeq" id="WP_308448514.1">
    <property type="nucleotide sequence ID" value="NZ_JAJEQC010000002.1"/>
</dbReference>
<dbReference type="PIRSF" id="PIRSF002741">
    <property type="entry name" value="MppA"/>
    <property type="match status" value="1"/>
</dbReference>
<comment type="caution">
    <text evidence="8">The sequence shown here is derived from an EMBL/GenBank/DDBJ whole genome shotgun (WGS) entry which is preliminary data.</text>
</comment>
<evidence type="ECO:0000256" key="1">
    <source>
        <dbReference type="ARBA" id="ARBA00004193"/>
    </source>
</evidence>
<dbReference type="SUPFAM" id="SSF53850">
    <property type="entry name" value="Periplasmic binding protein-like II"/>
    <property type="match status" value="1"/>
</dbReference>
<evidence type="ECO:0000256" key="2">
    <source>
        <dbReference type="ARBA" id="ARBA00005695"/>
    </source>
</evidence>
<gene>
    <name evidence="8" type="ORF">LKD31_02675</name>
</gene>
<dbReference type="PROSITE" id="PS01040">
    <property type="entry name" value="SBP_BACTERIAL_5"/>
    <property type="match status" value="1"/>
</dbReference>
<keyword evidence="4 6" id="KW-0732">Signal</keyword>
<dbReference type="EMBL" id="JAJEQC010000002">
    <property type="protein sequence ID" value="MCC2135917.1"/>
    <property type="molecule type" value="Genomic_DNA"/>
</dbReference>
<evidence type="ECO:0000256" key="5">
    <source>
        <dbReference type="SAM" id="MobiDB-lite"/>
    </source>
</evidence>
<proteinExistence type="inferred from homology"/>
<dbReference type="Gene3D" id="3.10.105.10">
    <property type="entry name" value="Dipeptide-binding Protein, Domain 3"/>
    <property type="match status" value="1"/>
</dbReference>
<evidence type="ECO:0000259" key="7">
    <source>
        <dbReference type="Pfam" id="PF00496"/>
    </source>
</evidence>
<dbReference type="InterPro" id="IPR039424">
    <property type="entry name" value="SBP_5"/>
</dbReference>
<keyword evidence="9" id="KW-1185">Reference proteome</keyword>
<dbReference type="GO" id="GO:1904680">
    <property type="term" value="F:peptide transmembrane transporter activity"/>
    <property type="evidence" value="ECO:0007669"/>
    <property type="project" value="TreeGrafter"/>
</dbReference>
<evidence type="ECO:0000256" key="6">
    <source>
        <dbReference type="SAM" id="SignalP"/>
    </source>
</evidence>
<sequence length="671" mass="74426">MKKKTLAVLLSAAMLVTGILSGCGGGGSTSSAASSGSTDSTSSAAGESSASESTGSGTNAAAGQVTAVGTNRDETLIVETASPTDTPGQFNSYMSGTNMNFGIHQLMSAHLWEMDTVSGEQFPEIAADMGTPNEDFTEWTVKIREGIKWSDGEDLNADDVVFTFNMIKENDKIGASAATNLYIDKVEKVDDYTVKFTMKESFPRFTQRYGITVWGTDYRIVPEHIYSQQADVTTFKDEQPVVAGPYTVEDYDPNGDWILYKLRDDWKESTLGVVGTEHYNYSEDQVPAEYVWFRYLGDSSSRQMQMVSNEVDILCEVTMEELQAMQSSNDKINAWYNEFPYATMDDPGAKGLVFSQGQGAPYDNPDFRWAIVLALDIDQISMNIFSGAGRAAPIPLLNNTQYLQDTYTIPMQEWLENFELDLGDGTTIKPYDTGYAKRMAEKTGVTGTDEELIDMFGAGWWKHDPEAAEKLLIKAGFEKKDDGWYFNGSKFTTEISYLADTEAQSARGAQAAYNQLQAFGLDCTITSKSTATWDVDGGQGNYQIGTYWPSAGILKDFYSAISGWDSRLMKPLGETGSGQGARWKNEKVDEILTELAGVDPTSDKSYELHQEFLKEAVKEMPAINFMNGTKFVPTNSTYWEGYPNAENAYDGPWWWWSRFKYDLPFIQPVQG</sequence>
<name>A0AAE3DHV1_9FIRM</name>
<feature type="compositionally biased region" description="Low complexity" evidence="5">
    <location>
        <begin position="29"/>
        <end position="61"/>
    </location>
</feature>
<comment type="subcellular location">
    <subcellularLocation>
        <location evidence="1">Cell membrane</location>
        <topology evidence="1">Lipid-anchor</topology>
    </subcellularLocation>
</comment>
<dbReference type="InterPro" id="IPR023765">
    <property type="entry name" value="SBP_5_CS"/>
</dbReference>
<dbReference type="PROSITE" id="PS51257">
    <property type="entry name" value="PROKAR_LIPOPROTEIN"/>
    <property type="match status" value="1"/>
</dbReference>
<feature type="chain" id="PRO_5042243314" evidence="6">
    <location>
        <begin position="23"/>
        <end position="671"/>
    </location>
</feature>
<dbReference type="InterPro" id="IPR030678">
    <property type="entry name" value="Peptide/Ni-bd"/>
</dbReference>
<dbReference type="Gene3D" id="3.40.190.10">
    <property type="entry name" value="Periplasmic binding protein-like II"/>
    <property type="match status" value="1"/>
</dbReference>
<feature type="signal peptide" evidence="6">
    <location>
        <begin position="1"/>
        <end position="22"/>
    </location>
</feature>
<evidence type="ECO:0000256" key="4">
    <source>
        <dbReference type="ARBA" id="ARBA00022729"/>
    </source>
</evidence>
<dbReference type="GO" id="GO:0043190">
    <property type="term" value="C:ATP-binding cassette (ABC) transporter complex"/>
    <property type="evidence" value="ECO:0007669"/>
    <property type="project" value="InterPro"/>
</dbReference>
<dbReference type="Proteomes" id="UP001199424">
    <property type="component" value="Unassembled WGS sequence"/>
</dbReference>
<dbReference type="Gene3D" id="3.90.76.10">
    <property type="entry name" value="Dipeptide-binding Protein, Domain 1"/>
    <property type="match status" value="1"/>
</dbReference>
<comment type="similarity">
    <text evidence="2">Belongs to the bacterial solute-binding protein 5 family.</text>
</comment>
<keyword evidence="3" id="KW-0813">Transport</keyword>
<feature type="region of interest" description="Disordered" evidence="5">
    <location>
        <begin position="27"/>
        <end position="61"/>
    </location>
</feature>
<dbReference type="Pfam" id="PF00496">
    <property type="entry name" value="SBP_bac_5"/>
    <property type="match status" value="1"/>
</dbReference>
<dbReference type="PANTHER" id="PTHR30290">
    <property type="entry name" value="PERIPLASMIC BINDING COMPONENT OF ABC TRANSPORTER"/>
    <property type="match status" value="1"/>
</dbReference>
<dbReference type="CDD" id="cd08509">
    <property type="entry name" value="PBP2_TmCBP_oligosaccharides_like"/>
    <property type="match status" value="1"/>
</dbReference>